<evidence type="ECO:0000313" key="2">
    <source>
        <dbReference type="WBParaSite" id="nRc.2.0.1.t26167-RA"/>
    </source>
</evidence>
<accession>A0A915JJB0</accession>
<keyword evidence="1" id="KW-1185">Reference proteome</keyword>
<reference evidence="2" key="1">
    <citation type="submission" date="2022-11" db="UniProtKB">
        <authorList>
            <consortium name="WormBaseParasite"/>
        </authorList>
    </citation>
    <scope>IDENTIFICATION</scope>
</reference>
<sequence length="98" mass="11270">MNDASVTFHFFVDQHARSFVHSPHISRRAENRHDSVFVATKREFEAIFAFRHLNSFLLLGQYIIIRTVYLMCPSDKSQVHFGAKFLDHIAAKTMTGAS</sequence>
<evidence type="ECO:0000313" key="1">
    <source>
        <dbReference type="Proteomes" id="UP000887565"/>
    </source>
</evidence>
<organism evidence="1 2">
    <name type="scientific">Romanomermis culicivorax</name>
    <name type="common">Nematode worm</name>
    <dbReference type="NCBI Taxonomy" id="13658"/>
    <lineage>
        <taxon>Eukaryota</taxon>
        <taxon>Metazoa</taxon>
        <taxon>Ecdysozoa</taxon>
        <taxon>Nematoda</taxon>
        <taxon>Enoplea</taxon>
        <taxon>Dorylaimia</taxon>
        <taxon>Mermithida</taxon>
        <taxon>Mermithoidea</taxon>
        <taxon>Mermithidae</taxon>
        <taxon>Romanomermis</taxon>
    </lineage>
</organism>
<name>A0A915JJB0_ROMCU</name>
<proteinExistence type="predicted"/>
<dbReference type="AlphaFoldDB" id="A0A915JJB0"/>
<dbReference type="WBParaSite" id="nRc.2.0.1.t26167-RA">
    <property type="protein sequence ID" value="nRc.2.0.1.t26167-RA"/>
    <property type="gene ID" value="nRc.2.0.1.g26167"/>
</dbReference>
<dbReference type="Proteomes" id="UP000887565">
    <property type="component" value="Unplaced"/>
</dbReference>
<protein>
    <submittedName>
        <fullName evidence="2">Uncharacterized protein</fullName>
    </submittedName>
</protein>